<sequence length="836" mass="95973">MDVDPPSDVFELAASTSDACATSPKVAASPVFERVRRVLRELDRQKLSVSLFMHALFYGNKSCASDFSMAQRRRRFMENPLLPTIMQNLCKPQHRSAKHHGKRLRGAKGIMRNFAFSTVDECLHAELKRYEASLPTDNQPVTGPALLDISMDGIVSEISGFAPHLIQLLTSLMVRKGPSRRQRDSYELHRRNMIAVVGSMFVFARSNRQNKLQRKLSIYFKAKGTPTKVFDFLQSIGLTLSYRWTLDAEKRLAATAKADMCLWVEEEAFLIDIDNVLLTFGVSSQRVWNRTETINCTAGTVIKLPRYVLSALQSYTLSVSALRVRMADARKVDRTNMPHIRYRDLLNPAAYSRLKMQYIFEILRVLLDLPGLERYPHRKDARLQPPPPTRQLPTGPEHRAQYFMLETEPIDEVSYEGTQQVIAAFLRQMGLDTPEKQKLYGTKHGIPWGGDGLTTARIRSLQRFRIDADNGWDRLDFLFNFGCLFHTQWWIAIDIHHNHYGTLVGNGFCREIQFLGRTGLAASNKKPDFHGLDELITHFWTASTLDCWLEYADCKDLDTLRAWTLRQPPAALAAMATTIWSERQSTQALVKLDERRHRDPKDFDEVSYYRTMANRDCNFYVTQRRAIRRGDIGVWYDSLSPMLAFFCGGKNTNYLRETVETMQFLMKEAPPEIRDLVLDHCLLVNLSGKPNHFMPTGQLQEYNNDKIKHNFSTHAPGSSLKLTKELSPALPVMDEICKHVDSSFTNLYHGNSHTVPKADFDIARLVERFHDIGTNRFKAGRQVERSADRPKDQFKLGTRELGSGKYFREWWEAREVFNRYASTAQKYDSPPVEGEC</sequence>
<evidence type="ECO:0000259" key="1">
    <source>
        <dbReference type="Pfam" id="PF20231"/>
    </source>
</evidence>
<gene>
    <name evidence="2" type="ORF">EXIGLDRAFT_834395</name>
</gene>
<name>A0A165JRG0_EXIGL</name>
<dbReference type="OrthoDB" id="3251235at2759"/>
<dbReference type="InterPro" id="IPR046496">
    <property type="entry name" value="DUF6589"/>
</dbReference>
<dbReference type="InParanoid" id="A0A165JRG0"/>
<evidence type="ECO:0000313" key="2">
    <source>
        <dbReference type="EMBL" id="KZV95227.1"/>
    </source>
</evidence>
<dbReference type="Pfam" id="PF20231">
    <property type="entry name" value="DUF6589"/>
    <property type="match status" value="1"/>
</dbReference>
<reference evidence="2 3" key="1">
    <citation type="journal article" date="2016" name="Mol. Biol. Evol.">
        <title>Comparative Genomics of Early-Diverging Mushroom-Forming Fungi Provides Insights into the Origins of Lignocellulose Decay Capabilities.</title>
        <authorList>
            <person name="Nagy L.G."/>
            <person name="Riley R."/>
            <person name="Tritt A."/>
            <person name="Adam C."/>
            <person name="Daum C."/>
            <person name="Floudas D."/>
            <person name="Sun H."/>
            <person name="Yadav J.S."/>
            <person name="Pangilinan J."/>
            <person name="Larsson K.H."/>
            <person name="Matsuura K."/>
            <person name="Barry K."/>
            <person name="Labutti K."/>
            <person name="Kuo R."/>
            <person name="Ohm R.A."/>
            <person name="Bhattacharya S.S."/>
            <person name="Shirouzu T."/>
            <person name="Yoshinaga Y."/>
            <person name="Martin F.M."/>
            <person name="Grigoriev I.V."/>
            <person name="Hibbett D.S."/>
        </authorList>
    </citation>
    <scope>NUCLEOTIDE SEQUENCE [LARGE SCALE GENOMIC DNA]</scope>
    <source>
        <strain evidence="2 3">HHB12029</strain>
    </source>
</reference>
<dbReference type="Proteomes" id="UP000077266">
    <property type="component" value="Unassembled WGS sequence"/>
</dbReference>
<organism evidence="2 3">
    <name type="scientific">Exidia glandulosa HHB12029</name>
    <dbReference type="NCBI Taxonomy" id="1314781"/>
    <lineage>
        <taxon>Eukaryota</taxon>
        <taxon>Fungi</taxon>
        <taxon>Dikarya</taxon>
        <taxon>Basidiomycota</taxon>
        <taxon>Agaricomycotina</taxon>
        <taxon>Agaricomycetes</taxon>
        <taxon>Auriculariales</taxon>
        <taxon>Exidiaceae</taxon>
        <taxon>Exidia</taxon>
    </lineage>
</organism>
<dbReference type="STRING" id="1314781.A0A165JRG0"/>
<feature type="domain" description="DUF6589" evidence="1">
    <location>
        <begin position="343"/>
        <end position="753"/>
    </location>
</feature>
<accession>A0A165JRG0</accession>
<protein>
    <recommendedName>
        <fullName evidence="1">DUF6589 domain-containing protein</fullName>
    </recommendedName>
</protein>
<dbReference type="EMBL" id="KV425960">
    <property type="protein sequence ID" value="KZV95227.1"/>
    <property type="molecule type" value="Genomic_DNA"/>
</dbReference>
<dbReference type="AlphaFoldDB" id="A0A165JRG0"/>
<keyword evidence="3" id="KW-1185">Reference proteome</keyword>
<proteinExistence type="predicted"/>
<evidence type="ECO:0000313" key="3">
    <source>
        <dbReference type="Proteomes" id="UP000077266"/>
    </source>
</evidence>